<feature type="region of interest" description="Disordered" evidence="1">
    <location>
        <begin position="1284"/>
        <end position="1556"/>
    </location>
</feature>
<dbReference type="EMBL" id="SIDB01000011">
    <property type="protein sequence ID" value="KAI3425730.1"/>
    <property type="molecule type" value="Genomic_DNA"/>
</dbReference>
<protein>
    <submittedName>
        <fullName evidence="2">Uncharacterized protein</fullName>
    </submittedName>
</protein>
<gene>
    <name evidence="2" type="ORF">D9Q98_007706</name>
</gene>
<accession>A0A9D4YTK4</accession>
<feature type="compositionally biased region" description="Pro residues" evidence="1">
    <location>
        <begin position="1306"/>
        <end position="1320"/>
    </location>
</feature>
<feature type="region of interest" description="Disordered" evidence="1">
    <location>
        <begin position="641"/>
        <end position="670"/>
    </location>
</feature>
<sequence>MNALSAIGSKLAQRQDLTDSDFYSFLAELDLSAAGGRASDAQASSAAPPPASASDGGMRLTKREAEIRVSEHRCQPASTALALGTTCTIAVQSGPPQSFSIGRDVEEAFVTPAIPAGHSYRWVPPEAGRYIVSSEVYPHLRSAVKVTSAPETTPAAADLPATGSSSPADSRRASDGMAAADVEQFIRFPLLNSRPGLPAAPAVAGCARSNGGSSSGEAVRNGHATQMLARNPGDPETTSTAAGTYPPTISRFALPVASRPSSGSSAAATSTDEEAAGAEKVPGSPPADSGLRRRGRTGAAASASVGVSSAPSLASMLTGRQVVENLAMQQSNGLGGSPRSGSGSGSERSSTSAPLYVQRRVPVPGGMLSTTHAYSMGARSGSSAYSDSRSSAEEAQPLLYSLGQPRPPHMQSASYGNSYAYSRDPAVGGGGTAGTASGEARGPTQHKCPRCRKEYVSTINQRRCISSHLGGASGLRGAVQGVSGGMPDAKQLAEFWDGMTEADKRPVMDVCSEPNGELIMRQLEAQLLHRKRDGQLDALSREQRRLHTAGKMLHQFCTGFAGTAGSSFSGSNLTSVLSQVSEGTFLCGTNTINRAEFSAGDNLEAGLGALVTKRLVEAHLRAKQRDAERLQRELEDLETAQAVQRGKQQQGNGALQVPGAGGKKKSKAKGKVKSGAAAAAAKPAAAAASTLAAPATAAPKEAAAAAAEVPSIEDAACEGAAAVPPAKAGISGAAAQAAASQQTNDVAAEACALSPPTDGGRYGSSPTRPSNATSSFTNVLFAADAAAEGEAAPTAAAPAAGTTAAAESGKEQQEEEEEGKEAGHAANDWLRASSSRPSSRAARGDSQPAAHSTVQAAGGAAKGSATTSRLPRRGSGGSTGSAAPERGTARAAAAERFGGGLAATAAPKVLAAKAQARPAVPSAAAASPADKLTGSRHATGAEPARQPAAQQAAAVKQPAIQPNSFPALPSAVGSKPAAAVKVAAVKVSVHPANGVTATANGGSAFTYAAAAAAAAAKNKQKETAAAAATAALQPPPQQSQKQPQQVQEQAADAPGSDAQRLTSGQTAAASGMPNGTSAVPPPAAAPATAPAATAVVVLPEQQAAAASQTAPAARAAVPGLELHMHPEAVVPLPRAELLPVLPGVQLAAPAAAADAAGAAPEAAAAAATAPPGDVALAAGEGEEMQRAGSVTPPISEPGSPPPAGMLHGPPDGFPGHPMAWVGPDGCLMGPPHMGYYYMVPPMAPPPGMQFGSLDMQEVGPPGHYPAHYQPAYFHPAHYQLPPGHLGAAPGMPPPHHHPGMGFSEGPLPPFPPGMPMPLPPEAAEELAAAARAHDAGQLQLEPQEQQQQEGSEWPETSASSGAEAGAEVGAEAETKEPEGAEQPAAGVEDSAAFFLPQADHGCEPGQEQQPGEPEQRQQPQPQQQQQQQQQQPKGGFLALLEAACGTLPAPAHQAPQLAPRGRRQPPRFDAAAAAAEFERRWQAAAPKLAALQPNGTAAQPPRSAAPAKKHSSSVAALKAAAKAPRSSSPGAQAGGKGGAWSGKAGSAGASGRSSPGGVVVAVRAWSIDEGAGDARWQIHSAKQQQ</sequence>
<evidence type="ECO:0000313" key="3">
    <source>
        <dbReference type="Proteomes" id="UP001055712"/>
    </source>
</evidence>
<feature type="compositionally biased region" description="Low complexity" evidence="1">
    <location>
        <begin position="1482"/>
        <end position="1493"/>
    </location>
</feature>
<feature type="region of interest" description="Disordered" evidence="1">
    <location>
        <begin position="1026"/>
        <end position="1086"/>
    </location>
</feature>
<feature type="compositionally biased region" description="Low complexity" evidence="1">
    <location>
        <begin position="920"/>
        <end position="929"/>
    </location>
</feature>
<feature type="compositionally biased region" description="Polar residues" evidence="1">
    <location>
        <begin position="1059"/>
        <end position="1077"/>
    </location>
</feature>
<feature type="compositionally biased region" description="Low complexity" evidence="1">
    <location>
        <begin position="1512"/>
        <end position="1531"/>
    </location>
</feature>
<feature type="compositionally biased region" description="Low complexity" evidence="1">
    <location>
        <begin position="941"/>
        <end position="962"/>
    </location>
</feature>
<feature type="compositionally biased region" description="Low complexity" evidence="1">
    <location>
        <begin position="791"/>
        <end position="807"/>
    </location>
</feature>
<name>A0A9D4YTK4_CHLVU</name>
<feature type="compositionally biased region" description="Low complexity" evidence="1">
    <location>
        <begin position="37"/>
        <end position="57"/>
    </location>
</feature>
<feature type="compositionally biased region" description="Gly residues" evidence="1">
    <location>
        <begin position="333"/>
        <end position="344"/>
    </location>
</feature>
<feature type="compositionally biased region" description="Low complexity" evidence="1">
    <location>
        <begin position="1447"/>
        <end position="1459"/>
    </location>
</feature>
<feature type="region of interest" description="Disordered" evidence="1">
    <location>
        <begin position="37"/>
        <end position="58"/>
    </location>
</feature>
<feature type="compositionally biased region" description="Pro residues" evidence="1">
    <location>
        <begin position="1194"/>
        <end position="1203"/>
    </location>
</feature>
<feature type="region of interest" description="Disordered" evidence="1">
    <location>
        <begin position="1182"/>
        <end position="1210"/>
    </location>
</feature>
<reference evidence="2" key="1">
    <citation type="journal article" date="2019" name="Plant J.">
        <title>Chlorella vulgaris genome assembly and annotation reveals the molecular basis for metabolic acclimation to high light conditions.</title>
        <authorList>
            <person name="Cecchin M."/>
            <person name="Marcolungo L."/>
            <person name="Rossato M."/>
            <person name="Girolomoni L."/>
            <person name="Cosentino E."/>
            <person name="Cuine S."/>
            <person name="Li-Beisson Y."/>
            <person name="Delledonne M."/>
            <person name="Ballottari M."/>
        </authorList>
    </citation>
    <scope>NUCLEOTIDE SEQUENCE</scope>
    <source>
        <tissue evidence="2">Whole cell</tissue>
    </source>
</reference>
<feature type="compositionally biased region" description="Low complexity" evidence="1">
    <location>
        <begin position="831"/>
        <end position="841"/>
    </location>
</feature>
<feature type="compositionally biased region" description="Low complexity" evidence="1">
    <location>
        <begin position="856"/>
        <end position="869"/>
    </location>
</feature>
<feature type="compositionally biased region" description="Low complexity" evidence="1">
    <location>
        <begin position="1541"/>
        <end position="1556"/>
    </location>
</feature>
<organism evidence="2 3">
    <name type="scientific">Chlorella vulgaris</name>
    <name type="common">Green alga</name>
    <dbReference type="NCBI Taxonomy" id="3077"/>
    <lineage>
        <taxon>Eukaryota</taxon>
        <taxon>Viridiplantae</taxon>
        <taxon>Chlorophyta</taxon>
        <taxon>core chlorophytes</taxon>
        <taxon>Trebouxiophyceae</taxon>
        <taxon>Chlorellales</taxon>
        <taxon>Chlorellaceae</taxon>
        <taxon>Chlorella clade</taxon>
        <taxon>Chlorella</taxon>
    </lineage>
</organism>
<feature type="compositionally biased region" description="Low complexity" evidence="1">
    <location>
        <begin position="880"/>
        <end position="893"/>
    </location>
</feature>
<proteinExistence type="predicted"/>
<feature type="compositionally biased region" description="Low complexity" evidence="1">
    <location>
        <begin position="297"/>
        <end position="310"/>
    </location>
</feature>
<feature type="compositionally biased region" description="Low complexity" evidence="1">
    <location>
        <begin position="1403"/>
        <end position="1432"/>
    </location>
</feature>
<feature type="region of interest" description="Disordered" evidence="1">
    <location>
        <begin position="791"/>
        <end position="893"/>
    </location>
</feature>
<feature type="region of interest" description="Disordered" evidence="1">
    <location>
        <begin position="428"/>
        <end position="447"/>
    </location>
</feature>
<comment type="caution">
    <text evidence="2">The sequence shown here is derived from an EMBL/GenBank/DDBJ whole genome shotgun (WGS) entry which is preliminary data.</text>
</comment>
<feature type="region of interest" description="Disordered" evidence="1">
    <location>
        <begin position="330"/>
        <end position="356"/>
    </location>
</feature>
<keyword evidence="3" id="KW-1185">Reference proteome</keyword>
<evidence type="ECO:0000313" key="2">
    <source>
        <dbReference type="EMBL" id="KAI3425730.1"/>
    </source>
</evidence>
<feature type="region of interest" description="Disordered" evidence="1">
    <location>
        <begin position="148"/>
        <end position="174"/>
    </location>
</feature>
<feature type="region of interest" description="Disordered" evidence="1">
    <location>
        <begin position="227"/>
        <end position="310"/>
    </location>
</feature>
<feature type="region of interest" description="Disordered" evidence="1">
    <location>
        <begin position="752"/>
        <end position="772"/>
    </location>
</feature>
<feature type="region of interest" description="Disordered" evidence="1">
    <location>
        <begin position="920"/>
        <end position="972"/>
    </location>
</feature>
<feature type="compositionally biased region" description="Low complexity" evidence="1">
    <location>
        <begin position="1026"/>
        <end position="1054"/>
    </location>
</feature>
<dbReference type="OrthoDB" id="515803at2759"/>
<feature type="compositionally biased region" description="Low complexity" evidence="1">
    <location>
        <begin position="257"/>
        <end position="270"/>
    </location>
</feature>
<feature type="compositionally biased region" description="Low complexity" evidence="1">
    <location>
        <begin position="1337"/>
        <end position="1371"/>
    </location>
</feature>
<dbReference type="Proteomes" id="UP001055712">
    <property type="component" value="Unassembled WGS sequence"/>
</dbReference>
<reference evidence="2" key="2">
    <citation type="submission" date="2020-11" db="EMBL/GenBank/DDBJ databases">
        <authorList>
            <person name="Cecchin M."/>
            <person name="Marcolungo L."/>
            <person name="Rossato M."/>
            <person name="Girolomoni L."/>
            <person name="Cosentino E."/>
            <person name="Cuine S."/>
            <person name="Li-Beisson Y."/>
            <person name="Delledonne M."/>
            <person name="Ballottari M."/>
        </authorList>
    </citation>
    <scope>NUCLEOTIDE SEQUENCE</scope>
    <source>
        <strain evidence="2">211/11P</strain>
        <tissue evidence="2">Whole cell</tissue>
    </source>
</reference>
<evidence type="ECO:0000256" key="1">
    <source>
        <dbReference type="SAM" id="MobiDB-lite"/>
    </source>
</evidence>